<dbReference type="PANTHER" id="PTHR46438">
    <property type="entry name" value="ALPHA/BETA-HYDROLASES SUPERFAMILY PROTEIN"/>
    <property type="match status" value="1"/>
</dbReference>
<evidence type="ECO:0000313" key="2">
    <source>
        <dbReference type="EMBL" id="MBM7704635.1"/>
    </source>
</evidence>
<dbReference type="EMBL" id="JAFBFC010000007">
    <property type="protein sequence ID" value="MBM7704635.1"/>
    <property type="molecule type" value="Genomic_DNA"/>
</dbReference>
<evidence type="ECO:0000313" key="3">
    <source>
        <dbReference type="Proteomes" id="UP000809829"/>
    </source>
</evidence>
<reference evidence="2 3" key="1">
    <citation type="submission" date="2021-01" db="EMBL/GenBank/DDBJ databases">
        <title>Genomic Encyclopedia of Type Strains, Phase IV (KMG-IV): sequencing the most valuable type-strain genomes for metagenomic binning, comparative biology and taxonomic classification.</title>
        <authorList>
            <person name="Goeker M."/>
        </authorList>
    </citation>
    <scope>NUCLEOTIDE SEQUENCE [LARGE SCALE GENOMIC DNA]</scope>
    <source>
        <strain evidence="2 3">DSM 104297</strain>
    </source>
</reference>
<keyword evidence="3" id="KW-1185">Reference proteome</keyword>
<dbReference type="PRINTS" id="PR00111">
    <property type="entry name" value="ABHYDROLASE"/>
</dbReference>
<name>A0ABS2QYR5_9BACI</name>
<dbReference type="PANTHER" id="PTHR46438:SF11">
    <property type="entry name" value="LIPASE-RELATED"/>
    <property type="match status" value="1"/>
</dbReference>
<gene>
    <name evidence="2" type="ORF">JOC83_003492</name>
</gene>
<dbReference type="Proteomes" id="UP000809829">
    <property type="component" value="Unassembled WGS sequence"/>
</dbReference>
<dbReference type="Pfam" id="PF00561">
    <property type="entry name" value="Abhydrolase_1"/>
    <property type="match status" value="1"/>
</dbReference>
<dbReference type="PRINTS" id="PR00412">
    <property type="entry name" value="EPOXHYDRLASE"/>
</dbReference>
<accession>A0ABS2QYR5</accession>
<sequence>MISKTSHIRPINGVNIYYETYTSNPHKPTMVLLHGFLSSSFSYRRLVPLLCSEFQVIVIDLPPFGQSENSLTFLYSYDNLAKTVVTLIEELKLKDVVLVGHSMGGQIALNVAKQKPEIVSKLILLCSSGYLQRAHYGLIMSSYVPFFHLWVKTWLARKGVTGNLQNVVFDHQLIDDEMIKGYTQPFLDDTIFMALTKMIRDREGDLSSCDLKKIEHPSLLVWGEEDRVVPLQVGKRLQKDLKKSTLISFAKTGHLLPEEKPEIVSNHMLEFLFG</sequence>
<organism evidence="2 3">
    <name type="scientific">Priestia iocasae</name>
    <dbReference type="NCBI Taxonomy" id="2291674"/>
    <lineage>
        <taxon>Bacteria</taxon>
        <taxon>Bacillati</taxon>
        <taxon>Bacillota</taxon>
        <taxon>Bacilli</taxon>
        <taxon>Bacillales</taxon>
        <taxon>Bacillaceae</taxon>
        <taxon>Priestia</taxon>
    </lineage>
</organism>
<dbReference type="SUPFAM" id="SSF53474">
    <property type="entry name" value="alpha/beta-Hydrolases"/>
    <property type="match status" value="1"/>
</dbReference>
<comment type="caution">
    <text evidence="2">The sequence shown here is derived from an EMBL/GenBank/DDBJ whole genome shotgun (WGS) entry which is preliminary data.</text>
</comment>
<dbReference type="InterPro" id="IPR000639">
    <property type="entry name" value="Epox_hydrolase-like"/>
</dbReference>
<dbReference type="InterPro" id="IPR029058">
    <property type="entry name" value="AB_hydrolase_fold"/>
</dbReference>
<protein>
    <submittedName>
        <fullName evidence="2">Pimeloyl-ACP methyl ester carboxylesterase</fullName>
    </submittedName>
</protein>
<evidence type="ECO:0000259" key="1">
    <source>
        <dbReference type="Pfam" id="PF00561"/>
    </source>
</evidence>
<dbReference type="RefSeq" id="WP_205188631.1">
    <property type="nucleotide sequence ID" value="NZ_JAFBFC010000007.1"/>
</dbReference>
<dbReference type="InterPro" id="IPR000073">
    <property type="entry name" value="AB_hydrolase_1"/>
</dbReference>
<dbReference type="Gene3D" id="3.40.50.1820">
    <property type="entry name" value="alpha/beta hydrolase"/>
    <property type="match status" value="1"/>
</dbReference>
<proteinExistence type="predicted"/>
<feature type="domain" description="AB hydrolase-1" evidence="1">
    <location>
        <begin position="28"/>
        <end position="261"/>
    </location>
</feature>